<dbReference type="EMBL" id="AP024828">
    <property type="protein sequence ID" value="BCZ25260.1"/>
    <property type="molecule type" value="Genomic_DNA"/>
</dbReference>
<reference evidence="1 2" key="1">
    <citation type="submission" date="2021-07" db="EMBL/GenBank/DDBJ databases">
        <title>Complete genome sequence of nontuberculous Mycobacterium sp. TY59.</title>
        <authorList>
            <person name="Fukushima K."/>
        </authorList>
    </citation>
    <scope>NUCLEOTIDE SEQUENCE [LARGE SCALE GENOMIC DNA]</scope>
    <source>
        <strain evidence="1 2">TY59</strain>
    </source>
</reference>
<keyword evidence="2" id="KW-1185">Reference proteome</keyword>
<accession>A0ABM7SXE8</accession>
<gene>
    <name evidence="1" type="ORF">MTY59_51150</name>
</gene>
<organism evidence="1 2">
    <name type="scientific">Mycobacterium senriense</name>
    <dbReference type="NCBI Taxonomy" id="2775496"/>
    <lineage>
        <taxon>Bacteria</taxon>
        <taxon>Bacillati</taxon>
        <taxon>Actinomycetota</taxon>
        <taxon>Actinomycetes</taxon>
        <taxon>Mycobacteriales</taxon>
        <taxon>Mycobacteriaceae</taxon>
        <taxon>Mycobacterium</taxon>
        <taxon>Mycobacterium avium complex (MAC)</taxon>
    </lineage>
</organism>
<sequence length="115" mass="12631">MPSTVATSRRGRLVDEIHQMTNVVGLEDLTVPEVVAFDALLAPAHTRVTRGRDATVDRDELIYSVKTAMSARSPETLTDEELRAIGAVIRAADSRVHVVGNVINFAARRRNGRPR</sequence>
<evidence type="ECO:0000313" key="1">
    <source>
        <dbReference type="EMBL" id="BCZ25260.1"/>
    </source>
</evidence>
<proteinExistence type="predicted"/>
<dbReference type="Proteomes" id="UP000826012">
    <property type="component" value="Chromosome"/>
</dbReference>
<evidence type="ECO:0000313" key="2">
    <source>
        <dbReference type="Proteomes" id="UP000826012"/>
    </source>
</evidence>
<protein>
    <submittedName>
        <fullName evidence="1">Uncharacterized protein</fullName>
    </submittedName>
</protein>
<name>A0ABM7SXE8_9MYCO</name>